<dbReference type="PANTHER" id="PTHR46337">
    <property type="entry name" value="RCC1-LIKE G EXCHANGING FACTOR-LIKE PROTEIN"/>
    <property type="match status" value="1"/>
</dbReference>
<dbReference type="InterPro" id="IPR009091">
    <property type="entry name" value="RCC1/BLIP-II"/>
</dbReference>
<dbReference type="AlphaFoldDB" id="A0A1B0AA40"/>
<feature type="domain" description="Ints3-like C-terminal" evidence="10">
    <location>
        <begin position="50"/>
        <end position="116"/>
    </location>
</feature>
<dbReference type="PROSITE" id="PS50012">
    <property type="entry name" value="RCC1_3"/>
    <property type="match status" value="2"/>
</dbReference>
<dbReference type="GO" id="GO:0007020">
    <property type="term" value="P:microtubule nucleation"/>
    <property type="evidence" value="ECO:0007669"/>
    <property type="project" value="UniProtKB-ARBA"/>
</dbReference>
<accession>A0A1B0AA40</accession>
<dbReference type="FunFam" id="1.10.287.600:FF:000004">
    <property type="entry name" value="Tubulin gamma chain"/>
    <property type="match status" value="1"/>
</dbReference>
<dbReference type="GO" id="GO:0005525">
    <property type="term" value="F:GTP binding"/>
    <property type="evidence" value="ECO:0007669"/>
    <property type="project" value="UniProtKB-KW"/>
</dbReference>
<comment type="subcellular location">
    <subcellularLocation>
        <location evidence="1">Cytoplasm</location>
        <location evidence="1">Cytoskeleton</location>
        <location evidence="1">Microtubule organizing center</location>
    </subcellularLocation>
</comment>
<dbReference type="InterPro" id="IPR053035">
    <property type="entry name" value="Mitochondrial_GEF_domain"/>
</dbReference>
<comment type="similarity">
    <text evidence="2">Belongs to the tubulin family.</text>
</comment>
<keyword evidence="7" id="KW-0206">Cytoskeleton</keyword>
<dbReference type="PANTHER" id="PTHR46337:SF1">
    <property type="entry name" value="RCC1-LIKE G EXCHANGING FACTOR-LIKE PROTEIN"/>
    <property type="match status" value="1"/>
</dbReference>
<evidence type="ECO:0000256" key="9">
    <source>
        <dbReference type="SAM" id="MobiDB-lite"/>
    </source>
</evidence>
<protein>
    <recommendedName>
        <fullName evidence="10">Ints3-like C-terminal domain-containing protein</fullName>
    </recommendedName>
</protein>
<evidence type="ECO:0000259" key="10">
    <source>
        <dbReference type="Pfam" id="PF24566"/>
    </source>
</evidence>
<dbReference type="Proteomes" id="UP000092445">
    <property type="component" value="Unassembled WGS sequence"/>
</dbReference>
<dbReference type="SUPFAM" id="SSF50985">
    <property type="entry name" value="RCC1/BLIP-II"/>
    <property type="match status" value="1"/>
</dbReference>
<evidence type="ECO:0000256" key="4">
    <source>
        <dbReference type="ARBA" id="ARBA00022701"/>
    </source>
</evidence>
<dbReference type="GO" id="GO:0005085">
    <property type="term" value="F:guanyl-nucleotide exchange factor activity"/>
    <property type="evidence" value="ECO:0007669"/>
    <property type="project" value="TreeGrafter"/>
</dbReference>
<dbReference type="Gene3D" id="1.10.287.600">
    <property type="entry name" value="Helix hairpin bin"/>
    <property type="match status" value="1"/>
</dbReference>
<keyword evidence="4" id="KW-0493">Microtubule</keyword>
<evidence type="ECO:0000256" key="6">
    <source>
        <dbReference type="ARBA" id="ARBA00023134"/>
    </source>
</evidence>
<dbReference type="Pfam" id="PF00415">
    <property type="entry name" value="RCC1"/>
    <property type="match status" value="2"/>
</dbReference>
<evidence type="ECO:0000256" key="2">
    <source>
        <dbReference type="ARBA" id="ARBA00009636"/>
    </source>
</evidence>
<dbReference type="EnsemblMetazoa" id="GPAI039073-RA">
    <property type="protein sequence ID" value="GPAI039073-PA"/>
    <property type="gene ID" value="GPAI039073"/>
</dbReference>
<dbReference type="Pfam" id="PF24566">
    <property type="entry name" value="HEAT_Ints3_C"/>
    <property type="match status" value="1"/>
</dbReference>
<dbReference type="InterPro" id="IPR056518">
    <property type="entry name" value="HEAT_Ints3_C"/>
</dbReference>
<dbReference type="GO" id="GO:0005813">
    <property type="term" value="C:centrosome"/>
    <property type="evidence" value="ECO:0007669"/>
    <property type="project" value="UniProtKB-ARBA"/>
</dbReference>
<keyword evidence="3" id="KW-0963">Cytoplasm</keyword>
<evidence type="ECO:0000256" key="1">
    <source>
        <dbReference type="ARBA" id="ARBA00004267"/>
    </source>
</evidence>
<evidence type="ECO:0000313" key="11">
    <source>
        <dbReference type="EnsemblMetazoa" id="GPAI039073-PA"/>
    </source>
</evidence>
<feature type="region of interest" description="Disordered" evidence="9">
    <location>
        <begin position="53"/>
        <end position="73"/>
    </location>
</feature>
<feature type="repeat" description="RCC1" evidence="8">
    <location>
        <begin position="200"/>
        <end position="254"/>
    </location>
</feature>
<dbReference type="GO" id="GO:0005743">
    <property type="term" value="C:mitochondrial inner membrane"/>
    <property type="evidence" value="ECO:0007669"/>
    <property type="project" value="TreeGrafter"/>
</dbReference>
<dbReference type="GO" id="GO:0005874">
    <property type="term" value="C:microtubule"/>
    <property type="evidence" value="ECO:0007669"/>
    <property type="project" value="UniProtKB-KW"/>
</dbReference>
<dbReference type="Gene3D" id="2.130.10.30">
    <property type="entry name" value="Regulator of chromosome condensation 1/beta-lactamase-inhibitor protein II"/>
    <property type="match status" value="1"/>
</dbReference>
<evidence type="ECO:0000256" key="8">
    <source>
        <dbReference type="PROSITE-ProRule" id="PRU00235"/>
    </source>
</evidence>
<dbReference type="InterPro" id="IPR023123">
    <property type="entry name" value="Tubulin_C"/>
</dbReference>
<dbReference type="STRING" id="7398.A0A1B0AA40"/>
<evidence type="ECO:0000256" key="3">
    <source>
        <dbReference type="ARBA" id="ARBA00022490"/>
    </source>
</evidence>
<feature type="repeat" description="RCC1" evidence="8">
    <location>
        <begin position="296"/>
        <end position="335"/>
    </location>
</feature>
<sequence>MVNSVLIEVGQRERILVSTDASLFSFNARKTWVTLDVVQIWWVLVPIIASKYPSSSPNKRKRPLKGSSAVNSSPSADQVLNHLEHYRRSCRYGIDTGLYVHDTMQRAIQIAYTHAVLKAQKSNRAIYLDWFLKPRPWEEEVAVVTAANNPHLKRIQVIKIIVTKRTPILLKLSIHPIKIQVRSAYAMTICDCVLALNSNGDLFGWGNSEYGQLSDSDVDNTQINIPIHLKLTQGIGKLTDVAAGGSFCMALNEEEQSSKPQRLLSPLFGRNDFSNKTCVVSIGCGVFHMGATNSDGDLFMWGKNRFGHLGLGHKKDQFFPFKTTINGKVTKVAYGYLPLFERALGQYDKLKKRGAFLDQFRREDIFKDDLSELDDSRDVVDCLVQEYEAATQPNYLHWSAKKGQEEQ</sequence>
<dbReference type="VEuPathDB" id="VectorBase:GPAI039073"/>
<evidence type="ECO:0000313" key="12">
    <source>
        <dbReference type="Proteomes" id="UP000092445"/>
    </source>
</evidence>
<name>A0A1B0AA40_GLOPL</name>
<dbReference type="InterPro" id="IPR008280">
    <property type="entry name" value="Tub_FtsZ_C"/>
</dbReference>
<dbReference type="GO" id="GO:0070131">
    <property type="term" value="P:positive regulation of mitochondrial translation"/>
    <property type="evidence" value="ECO:0007669"/>
    <property type="project" value="TreeGrafter"/>
</dbReference>
<dbReference type="InterPro" id="IPR000408">
    <property type="entry name" value="Reg_chr_condens"/>
</dbReference>
<keyword evidence="5" id="KW-0547">Nucleotide-binding</keyword>
<dbReference type="GO" id="GO:0019843">
    <property type="term" value="F:rRNA binding"/>
    <property type="evidence" value="ECO:0007669"/>
    <property type="project" value="TreeGrafter"/>
</dbReference>
<reference evidence="12" key="1">
    <citation type="submission" date="2014-03" db="EMBL/GenBank/DDBJ databases">
        <authorList>
            <person name="Aksoy S."/>
            <person name="Warren W."/>
            <person name="Wilson R.K."/>
        </authorList>
    </citation>
    <scope>NUCLEOTIDE SEQUENCE [LARGE SCALE GENOMIC DNA]</scope>
    <source>
        <strain evidence="12">IAEA</strain>
    </source>
</reference>
<keyword evidence="12" id="KW-1185">Reference proteome</keyword>
<reference evidence="11" key="2">
    <citation type="submission" date="2020-05" db="UniProtKB">
        <authorList>
            <consortium name="EnsemblMetazoa"/>
        </authorList>
    </citation>
    <scope>IDENTIFICATION</scope>
    <source>
        <strain evidence="11">IAEA</strain>
    </source>
</reference>
<proteinExistence type="inferred from homology"/>
<organism evidence="11 12">
    <name type="scientific">Glossina pallidipes</name>
    <name type="common">Tsetse fly</name>
    <dbReference type="NCBI Taxonomy" id="7398"/>
    <lineage>
        <taxon>Eukaryota</taxon>
        <taxon>Metazoa</taxon>
        <taxon>Ecdysozoa</taxon>
        <taxon>Arthropoda</taxon>
        <taxon>Hexapoda</taxon>
        <taxon>Insecta</taxon>
        <taxon>Pterygota</taxon>
        <taxon>Neoptera</taxon>
        <taxon>Endopterygota</taxon>
        <taxon>Diptera</taxon>
        <taxon>Brachycera</taxon>
        <taxon>Muscomorpha</taxon>
        <taxon>Hippoboscoidea</taxon>
        <taxon>Glossinidae</taxon>
        <taxon>Glossina</taxon>
    </lineage>
</organism>
<dbReference type="GO" id="GO:0098813">
    <property type="term" value="P:nuclear chromosome segregation"/>
    <property type="evidence" value="ECO:0007669"/>
    <property type="project" value="UniProtKB-ARBA"/>
</dbReference>
<dbReference type="GO" id="GO:0000280">
    <property type="term" value="P:nuclear division"/>
    <property type="evidence" value="ECO:0007669"/>
    <property type="project" value="UniProtKB-ARBA"/>
</dbReference>
<dbReference type="SUPFAM" id="SSF55307">
    <property type="entry name" value="Tubulin C-terminal domain-like"/>
    <property type="match status" value="1"/>
</dbReference>
<keyword evidence="6" id="KW-0342">GTP-binding</keyword>
<evidence type="ECO:0000256" key="5">
    <source>
        <dbReference type="ARBA" id="ARBA00022741"/>
    </source>
</evidence>
<evidence type="ECO:0000256" key="7">
    <source>
        <dbReference type="ARBA" id="ARBA00023212"/>
    </source>
</evidence>